<sequence>MFSAGAESLLHQARMRSYGVSAPGSLSCCRKPQDQPPWMPCRDSSSSSQPPSTPVGWRRCVWTCYRPLSACLPALSS</sequence>
<reference evidence="2" key="4">
    <citation type="submission" date="2025-09" db="UniProtKB">
        <authorList>
            <consortium name="Ensembl"/>
        </authorList>
    </citation>
    <scope>IDENTIFICATION</scope>
    <source>
        <strain evidence="2">C57BL/6J</strain>
    </source>
</reference>
<dbReference type="Bgee" id="ENSMUSG00000039623">
    <property type="expression patterns" value="Expressed in ear vesicle and 171 other cell types or tissues"/>
</dbReference>
<evidence type="ECO:0000256" key="1">
    <source>
        <dbReference type="SAM" id="MobiDB-lite"/>
    </source>
</evidence>
<feature type="non-terminal residue" evidence="2">
    <location>
        <position position="77"/>
    </location>
</feature>
<evidence type="ECO:0007829" key="6">
    <source>
        <dbReference type="ProteomicsDB" id="A0A0G2JF65"/>
    </source>
</evidence>
<accession>A0A0G2JF65</accession>
<dbReference type="ExpressionAtlas" id="A0A0G2JF65">
    <property type="expression patterns" value="baseline and differential"/>
</dbReference>
<reference evidence="2 4" key="2">
    <citation type="journal article" date="2011" name="PLoS Biol.">
        <title>Modernizing reference genome assemblies.</title>
        <authorList>
            <person name="Church D.M."/>
            <person name="Schneider V.A."/>
            <person name="Graves T."/>
            <person name="Auger K."/>
            <person name="Cunningham F."/>
            <person name="Bouk N."/>
            <person name="Chen H.C."/>
            <person name="Agarwala R."/>
            <person name="McLaren W.M."/>
            <person name="Ritchie G.R."/>
            <person name="Albracht D."/>
            <person name="Kremitzki M."/>
            <person name="Rock S."/>
            <person name="Kotkiewicz H."/>
            <person name="Kremitzki C."/>
            <person name="Wollam A."/>
            <person name="Trani L."/>
            <person name="Fulton L."/>
            <person name="Fulton R."/>
            <person name="Matthews L."/>
            <person name="Whitehead S."/>
            <person name="Chow W."/>
            <person name="Torrance J."/>
            <person name="Dunn M."/>
            <person name="Harden G."/>
            <person name="Threadgold G."/>
            <person name="Wood J."/>
            <person name="Collins J."/>
            <person name="Heath P."/>
            <person name="Griffiths G."/>
            <person name="Pelan S."/>
            <person name="Grafham D."/>
            <person name="Eichler E.E."/>
            <person name="Weinstock G."/>
            <person name="Mardis E.R."/>
            <person name="Wilson R.K."/>
            <person name="Howe K."/>
            <person name="Flicek P."/>
            <person name="Hubbard T."/>
        </authorList>
    </citation>
    <scope>NUCLEOTIDE SEQUENCE [LARGE SCALE GENOMIC DNA]</scope>
    <source>
        <strain evidence="2 4">C57BL/6J</strain>
    </source>
</reference>
<dbReference type="Proteomes" id="UP000000589">
    <property type="component" value="Chromosome 5"/>
</dbReference>
<organism evidence="2 4">
    <name type="scientific">Mus musculus</name>
    <name type="common">Mouse</name>
    <dbReference type="NCBI Taxonomy" id="10090"/>
    <lineage>
        <taxon>Eukaryota</taxon>
        <taxon>Metazoa</taxon>
        <taxon>Chordata</taxon>
        <taxon>Craniata</taxon>
        <taxon>Vertebrata</taxon>
        <taxon>Euteleostomi</taxon>
        <taxon>Mammalia</taxon>
        <taxon>Eutheria</taxon>
        <taxon>Euarchontoglires</taxon>
        <taxon>Glires</taxon>
        <taxon>Rodentia</taxon>
        <taxon>Myomorpha</taxon>
        <taxon>Muroidea</taxon>
        <taxon>Muridae</taxon>
        <taxon>Murinae</taxon>
        <taxon>Mus</taxon>
        <taxon>Mus</taxon>
    </lineage>
</organism>
<dbReference type="Antibodypedia" id="48203">
    <property type="antibodies" value="74 antibodies from 16 providers"/>
</dbReference>
<evidence type="ECO:0000313" key="2">
    <source>
        <dbReference type="Ensembl" id="ENSMUSP00000143040.2"/>
    </source>
</evidence>
<reference evidence="2 4" key="1">
    <citation type="journal article" date="2009" name="PLoS Biol.">
        <title>Lineage-specific biology revealed by a finished genome assembly of the mouse.</title>
        <authorList>
            <consortium name="Mouse Genome Sequencing Consortium"/>
            <person name="Church D.M."/>
            <person name="Goodstadt L."/>
            <person name="Hillier L.W."/>
            <person name="Zody M.C."/>
            <person name="Goldstein S."/>
            <person name="She X."/>
            <person name="Bult C.J."/>
            <person name="Agarwala R."/>
            <person name="Cherry J.L."/>
            <person name="DiCuccio M."/>
            <person name="Hlavina W."/>
            <person name="Kapustin Y."/>
            <person name="Meric P."/>
            <person name="Maglott D."/>
            <person name="Birtle Z."/>
            <person name="Marques A.C."/>
            <person name="Graves T."/>
            <person name="Zhou S."/>
            <person name="Teague B."/>
            <person name="Potamousis K."/>
            <person name="Churas C."/>
            <person name="Place M."/>
            <person name="Herschleb J."/>
            <person name="Runnheim R."/>
            <person name="Forrest D."/>
            <person name="Amos-Landgraf J."/>
            <person name="Schwartz D.C."/>
            <person name="Cheng Z."/>
            <person name="Lindblad-Toh K."/>
            <person name="Eichler E.E."/>
            <person name="Ponting C.P."/>
        </authorList>
    </citation>
    <scope>NUCLEOTIDE SEQUENCE [LARGE SCALE GENOMIC DNA]</scope>
    <source>
        <strain evidence="2 4">C57BL/6J</strain>
    </source>
</reference>
<dbReference type="ProteomicsDB" id="317982"/>
<dbReference type="VEuPathDB" id="HostDB:ENSMUSG00000039623"/>
<dbReference type="GeneTree" id="ENSGT00390000017592"/>
<name>A0A0G2JF65_MOUSE</name>
<dbReference type="AlphaFoldDB" id="A0A0G2JF65"/>
<protein>
    <submittedName>
        <fullName evidence="2">Adaptor-related protein complex 5, zeta 1 subunit</fullName>
    </submittedName>
</protein>
<dbReference type="AGR" id="MGI:1924908"/>
<evidence type="ECO:0000313" key="3">
    <source>
        <dbReference type="MGI" id="MGI:1924908"/>
    </source>
</evidence>
<dbReference type="MGI" id="MGI:1924908">
    <property type="gene designation" value="Ap5z1"/>
</dbReference>
<feature type="region of interest" description="Disordered" evidence="1">
    <location>
        <begin position="31"/>
        <end position="55"/>
    </location>
</feature>
<keyword evidence="5 6" id="KW-1267">Proteomics identification</keyword>
<evidence type="ECO:0000313" key="4">
    <source>
        <dbReference type="Proteomes" id="UP000000589"/>
    </source>
</evidence>
<evidence type="ECO:0007829" key="5">
    <source>
        <dbReference type="PeptideAtlas" id="A0A0G2JF65"/>
    </source>
</evidence>
<reference evidence="2" key="3">
    <citation type="submission" date="2025-08" db="UniProtKB">
        <authorList>
            <consortium name="Ensembl"/>
        </authorList>
    </citation>
    <scope>IDENTIFICATION</scope>
    <source>
        <strain evidence="2">C57BL/6J</strain>
    </source>
</reference>
<dbReference type="Ensembl" id="ENSMUST00000198967.2">
    <property type="protein sequence ID" value="ENSMUSP00000143040.2"/>
    <property type="gene ID" value="ENSMUSG00000039623.14"/>
</dbReference>
<proteinExistence type="evidence at protein level"/>
<keyword evidence="4" id="KW-1185">Reference proteome</keyword>
<gene>
    <name evidence="2 3" type="primary">Ap5z1</name>
</gene>